<keyword evidence="3" id="KW-1185">Reference proteome</keyword>
<evidence type="ECO:0000256" key="1">
    <source>
        <dbReference type="SAM" id="MobiDB-lite"/>
    </source>
</evidence>
<organism evidence="2 3">
    <name type="scientific">Phialemonium atrogriseum</name>
    <dbReference type="NCBI Taxonomy" id="1093897"/>
    <lineage>
        <taxon>Eukaryota</taxon>
        <taxon>Fungi</taxon>
        <taxon>Dikarya</taxon>
        <taxon>Ascomycota</taxon>
        <taxon>Pezizomycotina</taxon>
        <taxon>Sordariomycetes</taxon>
        <taxon>Sordariomycetidae</taxon>
        <taxon>Cephalothecales</taxon>
        <taxon>Cephalothecaceae</taxon>
        <taxon>Phialemonium</taxon>
    </lineage>
</organism>
<evidence type="ECO:0000313" key="3">
    <source>
        <dbReference type="Proteomes" id="UP001244011"/>
    </source>
</evidence>
<gene>
    <name evidence="2" type="ORF">QBC33DRAFT_516242</name>
</gene>
<accession>A0AAJ0FL66</accession>
<evidence type="ECO:0000313" key="2">
    <source>
        <dbReference type="EMBL" id="KAK1766349.1"/>
    </source>
</evidence>
<comment type="caution">
    <text evidence="2">The sequence shown here is derived from an EMBL/GenBank/DDBJ whole genome shotgun (WGS) entry which is preliminary data.</text>
</comment>
<dbReference type="GeneID" id="85309325"/>
<dbReference type="RefSeq" id="XP_060282562.1">
    <property type="nucleotide sequence ID" value="XM_060426138.1"/>
</dbReference>
<sequence length="305" mass="33477">MPLHHTSLSTRPCAQSGGTLQNPCLVMSLPNLNDKNRSPPRRHVNIPPPRSSPESTISPLPTSPYARYQGILADLGRVETEVGTSGRGGGTGPSVSTFGLTRAQCPAACAQCGGTFQDPSPVLADPDGKNSNLALWLEPKLIDNNGKHGGQDKQAMSWEAILEVTADDLPRLMREGFHWTAANIHPEEGFVEAEQVPDGTKEEYWTCSRKYFLADLAKEPQWAAWLTIYASKLEVLSRFKVQDLTPDLVTGAEGLNKGRLVYGYESSDPRENFNSIYDDMPMEGWWPWPKGEADTAVVKRGESLI</sequence>
<dbReference type="EMBL" id="MU839012">
    <property type="protein sequence ID" value="KAK1766349.1"/>
    <property type="molecule type" value="Genomic_DNA"/>
</dbReference>
<protein>
    <submittedName>
        <fullName evidence="2">Uncharacterized protein</fullName>
    </submittedName>
</protein>
<name>A0AAJ0FL66_9PEZI</name>
<dbReference type="Proteomes" id="UP001244011">
    <property type="component" value="Unassembled WGS sequence"/>
</dbReference>
<dbReference type="AlphaFoldDB" id="A0AAJ0FL66"/>
<feature type="region of interest" description="Disordered" evidence="1">
    <location>
        <begin position="25"/>
        <end position="61"/>
    </location>
</feature>
<proteinExistence type="predicted"/>
<reference evidence="2" key="1">
    <citation type="submission" date="2023-06" db="EMBL/GenBank/DDBJ databases">
        <title>Genome-scale phylogeny and comparative genomics of the fungal order Sordariales.</title>
        <authorList>
            <consortium name="Lawrence Berkeley National Laboratory"/>
            <person name="Hensen N."/>
            <person name="Bonometti L."/>
            <person name="Westerberg I."/>
            <person name="Brannstrom I.O."/>
            <person name="Guillou S."/>
            <person name="Cros-Aarteil S."/>
            <person name="Calhoun S."/>
            <person name="Haridas S."/>
            <person name="Kuo A."/>
            <person name="Mondo S."/>
            <person name="Pangilinan J."/>
            <person name="Riley R."/>
            <person name="Labutti K."/>
            <person name="Andreopoulos B."/>
            <person name="Lipzen A."/>
            <person name="Chen C."/>
            <person name="Yanf M."/>
            <person name="Daum C."/>
            <person name="Ng V."/>
            <person name="Clum A."/>
            <person name="Steindorff A."/>
            <person name="Ohm R."/>
            <person name="Martin F."/>
            <person name="Silar P."/>
            <person name="Natvig D."/>
            <person name="Lalanne C."/>
            <person name="Gautier V."/>
            <person name="Ament-Velasquez S.L."/>
            <person name="Kruys A."/>
            <person name="Hutchinson M.I."/>
            <person name="Powell A.J."/>
            <person name="Barry K."/>
            <person name="Miller A.N."/>
            <person name="Grigoriev I.V."/>
            <person name="Debuchy R."/>
            <person name="Gladieux P."/>
            <person name="Thoren M.H."/>
            <person name="Johannesson H."/>
        </authorList>
    </citation>
    <scope>NUCLEOTIDE SEQUENCE</scope>
    <source>
        <strain evidence="2">8032-3</strain>
    </source>
</reference>